<dbReference type="EMBL" id="PQIB02000007">
    <property type="protein sequence ID" value="RLN09320.1"/>
    <property type="molecule type" value="Genomic_DNA"/>
</dbReference>
<evidence type="ECO:0000259" key="2">
    <source>
        <dbReference type="SMART" id="SM01073"/>
    </source>
</evidence>
<protein>
    <recommendedName>
        <fullName evidence="2">CDC48 N-terminal subdomain domain-containing protein</fullName>
    </recommendedName>
</protein>
<dbReference type="AlphaFoldDB" id="A0A3L6RV45"/>
<feature type="region of interest" description="Disordered" evidence="1">
    <location>
        <begin position="93"/>
        <end position="134"/>
    </location>
</feature>
<comment type="caution">
    <text evidence="3">The sequence shown here is derived from an EMBL/GenBank/DDBJ whole genome shotgun (WGS) entry which is preliminary data.</text>
</comment>
<dbReference type="Pfam" id="PF02359">
    <property type="entry name" value="CDC48_N"/>
    <property type="match status" value="1"/>
</dbReference>
<evidence type="ECO:0000313" key="3">
    <source>
        <dbReference type="EMBL" id="RLN09320.1"/>
    </source>
</evidence>
<name>A0A3L6RV45_PANMI</name>
<dbReference type="InterPro" id="IPR009010">
    <property type="entry name" value="Asp_de-COase-like_dom_sf"/>
</dbReference>
<evidence type="ECO:0000313" key="4">
    <source>
        <dbReference type="Proteomes" id="UP000275267"/>
    </source>
</evidence>
<feature type="domain" description="CDC48 N-terminal subdomain" evidence="2">
    <location>
        <begin position="10"/>
        <end position="88"/>
    </location>
</feature>
<accession>A0A3L6RV45</accession>
<dbReference type="InterPro" id="IPR003338">
    <property type="entry name" value="CDC4_N-term_subdom"/>
</dbReference>
<dbReference type="OrthoDB" id="1920254at2759"/>
<organism evidence="3 4">
    <name type="scientific">Panicum miliaceum</name>
    <name type="common">Proso millet</name>
    <name type="synonym">Broomcorn millet</name>
    <dbReference type="NCBI Taxonomy" id="4540"/>
    <lineage>
        <taxon>Eukaryota</taxon>
        <taxon>Viridiplantae</taxon>
        <taxon>Streptophyta</taxon>
        <taxon>Embryophyta</taxon>
        <taxon>Tracheophyta</taxon>
        <taxon>Spermatophyta</taxon>
        <taxon>Magnoliopsida</taxon>
        <taxon>Liliopsida</taxon>
        <taxon>Poales</taxon>
        <taxon>Poaceae</taxon>
        <taxon>PACMAD clade</taxon>
        <taxon>Panicoideae</taxon>
        <taxon>Panicodae</taxon>
        <taxon>Paniceae</taxon>
        <taxon>Panicinae</taxon>
        <taxon>Panicum</taxon>
        <taxon>Panicum sect. Panicum</taxon>
    </lineage>
</organism>
<evidence type="ECO:0000256" key="1">
    <source>
        <dbReference type="SAM" id="MobiDB-lite"/>
    </source>
</evidence>
<dbReference type="FunFam" id="2.40.40.20:FF:000003">
    <property type="entry name" value="Transitional endoplasmic reticulum ATPase"/>
    <property type="match status" value="1"/>
</dbReference>
<reference evidence="4" key="1">
    <citation type="journal article" date="2019" name="Nat. Commun.">
        <title>The genome of broomcorn millet.</title>
        <authorList>
            <person name="Zou C."/>
            <person name="Miki D."/>
            <person name="Li D."/>
            <person name="Tang Q."/>
            <person name="Xiao L."/>
            <person name="Rajput S."/>
            <person name="Deng P."/>
            <person name="Jia W."/>
            <person name="Huang R."/>
            <person name="Zhang M."/>
            <person name="Sun Y."/>
            <person name="Hu J."/>
            <person name="Fu X."/>
            <person name="Schnable P.S."/>
            <person name="Li F."/>
            <person name="Zhang H."/>
            <person name="Feng B."/>
            <person name="Zhu X."/>
            <person name="Liu R."/>
            <person name="Schnable J.C."/>
            <person name="Zhu J.-K."/>
            <person name="Zhang H."/>
        </authorList>
    </citation>
    <scope>NUCLEOTIDE SEQUENCE [LARGE SCALE GENOMIC DNA]</scope>
</reference>
<feature type="compositionally biased region" description="Pro residues" evidence="1">
    <location>
        <begin position="122"/>
        <end position="133"/>
    </location>
</feature>
<gene>
    <name evidence="3" type="ORF">C2845_PM11G09200</name>
</gene>
<sequence length="157" mass="17783">MKKTTKAANRLVVEEAAMDDVSVCPLHPATMDRLSIYQGDVVLLKGNRCRDTVCLALPDEECPEHALRIGRATRSNLQVRLADVVFRARVPRRPVRRARARPPRRRHRRGPRGGPRRGVPQAPLPRRLPPAPLPTAIQHHKQMAEKLLQFKSIMHAN</sequence>
<dbReference type="STRING" id="4540.A0A3L6RV45"/>
<dbReference type="Proteomes" id="UP000275267">
    <property type="component" value="Unassembled WGS sequence"/>
</dbReference>
<dbReference type="SMART" id="SM01073">
    <property type="entry name" value="CDC48_N"/>
    <property type="match status" value="1"/>
</dbReference>
<keyword evidence="4" id="KW-1185">Reference proteome</keyword>
<dbReference type="SUPFAM" id="SSF50692">
    <property type="entry name" value="ADC-like"/>
    <property type="match status" value="1"/>
</dbReference>
<feature type="compositionally biased region" description="Basic residues" evidence="1">
    <location>
        <begin position="93"/>
        <end position="115"/>
    </location>
</feature>
<proteinExistence type="predicted"/>
<dbReference type="Gene3D" id="2.40.40.20">
    <property type="match status" value="1"/>
</dbReference>